<dbReference type="RefSeq" id="XP_009497160.1">
    <property type="nucleotide sequence ID" value="XM_009498885.1"/>
</dbReference>
<dbReference type="EMBL" id="KB932208">
    <property type="protein sequence ID" value="KCV68728.1"/>
    <property type="molecule type" value="Genomic_DNA"/>
</dbReference>
<evidence type="ECO:0008006" key="5">
    <source>
        <dbReference type="Google" id="ProtNLM"/>
    </source>
</evidence>
<feature type="compositionally biased region" description="Low complexity" evidence="2">
    <location>
        <begin position="22"/>
        <end position="36"/>
    </location>
</feature>
<feature type="compositionally biased region" description="Low complexity" evidence="2">
    <location>
        <begin position="702"/>
        <end position="717"/>
    </location>
</feature>
<feature type="compositionally biased region" description="Polar residues" evidence="2">
    <location>
        <begin position="579"/>
        <end position="590"/>
    </location>
</feature>
<gene>
    <name evidence="3" type="ORF">H696_05014</name>
</gene>
<feature type="compositionally biased region" description="Low complexity" evidence="2">
    <location>
        <begin position="364"/>
        <end position="381"/>
    </location>
</feature>
<dbReference type="GeneID" id="20529739"/>
<dbReference type="OMA" id="QPGMYPY"/>
<evidence type="ECO:0000313" key="3">
    <source>
        <dbReference type="EMBL" id="KCV68728.1"/>
    </source>
</evidence>
<feature type="compositionally biased region" description="Polar residues" evidence="2">
    <location>
        <begin position="247"/>
        <end position="256"/>
    </location>
</feature>
<feature type="compositionally biased region" description="Polar residues" evidence="2">
    <location>
        <begin position="231"/>
        <end position="240"/>
    </location>
</feature>
<feature type="region of interest" description="Disordered" evidence="2">
    <location>
        <begin position="1"/>
        <end position="65"/>
    </location>
</feature>
<name>A0A058Z475_FONAL</name>
<evidence type="ECO:0000256" key="2">
    <source>
        <dbReference type="SAM" id="MobiDB-lite"/>
    </source>
</evidence>
<proteinExistence type="predicted"/>
<dbReference type="GO" id="GO:0003700">
    <property type="term" value="F:DNA-binding transcription factor activity"/>
    <property type="evidence" value="ECO:0007669"/>
    <property type="project" value="InterPro"/>
</dbReference>
<feature type="compositionally biased region" description="Low complexity" evidence="2">
    <location>
        <begin position="457"/>
        <end position="476"/>
    </location>
</feature>
<keyword evidence="4" id="KW-1185">Reference proteome</keyword>
<keyword evidence="1" id="KW-0175">Coiled coil</keyword>
<feature type="region of interest" description="Disordered" evidence="2">
    <location>
        <begin position="231"/>
        <end position="391"/>
    </location>
</feature>
<feature type="compositionally biased region" description="Basic and acidic residues" evidence="2">
    <location>
        <begin position="615"/>
        <end position="628"/>
    </location>
</feature>
<sequence>MPPARKPKAEASASAEVDPSQPVDSAADPVAAPSSSGESAPDGDTPPPTRKSKVSAKRAEQNRAAQKLFRERRMKYVQSLEEEVKTLKEKLDHLNALELPSDVLAACPMAAAAAAAAASAPSSSAPPLLAPGARSMGDLLSAMANARADNAALRDALHILLTHARSQQAVIEAYKRQAQSLQLVIQAEQLLPPAIPMADTQTLLKALHLPQVEGLLSTRINDSHTIADLLNSDTSGQTSADDGRSFSPASGSSPKNAPSPEVLAHTHELSLSPPAVEESSRFPHPGSGLAPATHYLPPSGNGQIAHLPPAGDIVDNRYPEPVPPAGGYSEPLAPTVYSAPHSQLPLPSPQQHHHQQSQPPPLSVPSHSGSHSHHAQPSGPSGLAGGYSHAPSNSHFLGTPFSIPFNQHGLIPATSPSFDELTIATRANHTGPLAPSAVSFDLASVHQTSSSEYYDTGSSAPPSSSSHGGSSADDPGLQCVQELGDGAFGFQQSVKIECGPSQAAIAMTESSRLSRHAVVPSAAPYLPPHLLQPATTETPQIPDEVVSSCTSDESCPLIAGPAPGTLVAHAPPPADVSSPAHSYSDGSSPVTGPPPAQGPVHLLPSNEYHPSSTGEYHHPPAPEFHPGEPHPMPHAPDASQYHAVPSQQAPSQPPHGYPSAGPPPSEYPFPQMVPTQALAPTHAPSISSTCTVGSDGSLDTCSSASPSPPHQQHQQPATGAGSWQPPAASLQQHHAPVSRVIATAVERRPQALATPSSIIGSGRQSVKRDLTTASLYIPADQPLNWDVTTLQQIHQRSILQEHAELDVASVPAVAEAHLATTGAGDSRIGTPSRPGAPTTVPTTTTAALHIQSYTSHELPEYIHRKLTHRDENFRHDPDQSDLCELLQNTTCRDRDIGHCKQTKFFKRTTATVPPAAAATAATASAAGESGM</sequence>
<evidence type="ECO:0000256" key="1">
    <source>
        <dbReference type="SAM" id="Coils"/>
    </source>
</evidence>
<feature type="region of interest" description="Disordered" evidence="2">
    <location>
        <begin position="560"/>
        <end position="735"/>
    </location>
</feature>
<feature type="region of interest" description="Disordered" evidence="2">
    <location>
        <begin position="451"/>
        <end position="477"/>
    </location>
</feature>
<dbReference type="SUPFAM" id="SSF57959">
    <property type="entry name" value="Leucine zipper domain"/>
    <property type="match status" value="1"/>
</dbReference>
<reference evidence="3" key="1">
    <citation type="submission" date="2013-04" db="EMBL/GenBank/DDBJ databases">
        <title>The Genome Sequence of Fonticula alba ATCC 38817.</title>
        <authorList>
            <consortium name="The Broad Institute Genomics Platform"/>
            <person name="Russ C."/>
            <person name="Cuomo C."/>
            <person name="Burger G."/>
            <person name="Gray M.W."/>
            <person name="Holland P.W.H."/>
            <person name="King N."/>
            <person name="Lang F.B.F."/>
            <person name="Roger A.J."/>
            <person name="Ruiz-Trillo I."/>
            <person name="Brown M."/>
            <person name="Walker B."/>
            <person name="Young S."/>
            <person name="Zeng Q."/>
            <person name="Gargeya S."/>
            <person name="Fitzgerald M."/>
            <person name="Haas B."/>
            <person name="Abouelleil A."/>
            <person name="Allen A.W."/>
            <person name="Alvarado L."/>
            <person name="Arachchi H.M."/>
            <person name="Berlin A.M."/>
            <person name="Chapman S.B."/>
            <person name="Gainer-Dewar J."/>
            <person name="Goldberg J."/>
            <person name="Griggs A."/>
            <person name="Gujja S."/>
            <person name="Hansen M."/>
            <person name="Howarth C."/>
            <person name="Imamovic A."/>
            <person name="Ireland A."/>
            <person name="Larimer J."/>
            <person name="McCowan C."/>
            <person name="Murphy C."/>
            <person name="Pearson M."/>
            <person name="Poon T.W."/>
            <person name="Priest M."/>
            <person name="Roberts A."/>
            <person name="Saif S."/>
            <person name="Shea T."/>
            <person name="Sisk P."/>
            <person name="Sykes S."/>
            <person name="Wortman J."/>
            <person name="Nusbaum C."/>
            <person name="Birren B."/>
        </authorList>
    </citation>
    <scope>NUCLEOTIDE SEQUENCE [LARGE SCALE GENOMIC DNA]</scope>
    <source>
        <strain evidence="3">ATCC 38817</strain>
    </source>
</reference>
<dbReference type="InterPro" id="IPR046347">
    <property type="entry name" value="bZIP_sf"/>
</dbReference>
<feature type="compositionally biased region" description="Polar residues" evidence="2">
    <location>
        <begin position="684"/>
        <end position="701"/>
    </location>
</feature>
<dbReference type="AlphaFoldDB" id="A0A058Z475"/>
<evidence type="ECO:0000313" key="4">
    <source>
        <dbReference type="Proteomes" id="UP000030693"/>
    </source>
</evidence>
<organism evidence="3">
    <name type="scientific">Fonticula alba</name>
    <name type="common">Slime mold</name>
    <dbReference type="NCBI Taxonomy" id="691883"/>
    <lineage>
        <taxon>Eukaryota</taxon>
        <taxon>Rotosphaerida</taxon>
        <taxon>Fonticulaceae</taxon>
        <taxon>Fonticula</taxon>
    </lineage>
</organism>
<dbReference type="Gene3D" id="1.20.5.170">
    <property type="match status" value="1"/>
</dbReference>
<dbReference type="CDD" id="cd14688">
    <property type="entry name" value="bZIP_YAP"/>
    <property type="match status" value="1"/>
</dbReference>
<feature type="coiled-coil region" evidence="1">
    <location>
        <begin position="70"/>
        <end position="97"/>
    </location>
</feature>
<accession>A0A058Z475</accession>
<dbReference type="Proteomes" id="UP000030693">
    <property type="component" value="Unassembled WGS sequence"/>
</dbReference>
<feature type="compositionally biased region" description="Pro residues" evidence="2">
    <location>
        <begin position="651"/>
        <end position="667"/>
    </location>
</feature>
<protein>
    <recommendedName>
        <fullName evidence="5">BZIP domain-containing protein</fullName>
    </recommendedName>
</protein>